<dbReference type="Proteomes" id="UP000663823">
    <property type="component" value="Unassembled WGS sequence"/>
</dbReference>
<gene>
    <name evidence="1" type="ORF">OTI717_LOCUS39768</name>
</gene>
<evidence type="ECO:0000313" key="2">
    <source>
        <dbReference type="Proteomes" id="UP000663823"/>
    </source>
</evidence>
<proteinExistence type="predicted"/>
<protein>
    <submittedName>
        <fullName evidence="1">Uncharacterized protein</fullName>
    </submittedName>
</protein>
<dbReference type="InterPro" id="IPR013083">
    <property type="entry name" value="Znf_RING/FYVE/PHD"/>
</dbReference>
<organism evidence="1 2">
    <name type="scientific">Rotaria sordida</name>
    <dbReference type="NCBI Taxonomy" id="392033"/>
    <lineage>
        <taxon>Eukaryota</taxon>
        <taxon>Metazoa</taxon>
        <taxon>Spiralia</taxon>
        <taxon>Gnathifera</taxon>
        <taxon>Rotifera</taxon>
        <taxon>Eurotatoria</taxon>
        <taxon>Bdelloidea</taxon>
        <taxon>Philodinida</taxon>
        <taxon>Philodinidae</taxon>
        <taxon>Rotaria</taxon>
    </lineage>
</organism>
<sequence length="68" mass="7887">PFAIEPKYDCPHLGDRAYILLQSTQHDENHQPPCADCGESQENWSCLHENCQYVSHLSMTQLQYCSKF</sequence>
<comment type="caution">
    <text evidence="1">The sequence shown here is derived from an EMBL/GenBank/DDBJ whole genome shotgun (WGS) entry which is preliminary data.</text>
</comment>
<evidence type="ECO:0000313" key="1">
    <source>
        <dbReference type="EMBL" id="CAF4232028.1"/>
    </source>
</evidence>
<accession>A0A820DGT9</accession>
<dbReference type="Gene3D" id="3.30.40.10">
    <property type="entry name" value="Zinc/RING finger domain, C3HC4 (zinc finger)"/>
    <property type="match status" value="1"/>
</dbReference>
<dbReference type="AlphaFoldDB" id="A0A820DGT9"/>
<name>A0A820DGT9_9BILA</name>
<dbReference type="EMBL" id="CAJOAX010027710">
    <property type="protein sequence ID" value="CAF4232028.1"/>
    <property type="molecule type" value="Genomic_DNA"/>
</dbReference>
<reference evidence="1" key="1">
    <citation type="submission" date="2021-02" db="EMBL/GenBank/DDBJ databases">
        <authorList>
            <person name="Nowell W R."/>
        </authorList>
    </citation>
    <scope>NUCLEOTIDE SEQUENCE</scope>
</reference>
<dbReference type="SUPFAM" id="SSF57850">
    <property type="entry name" value="RING/U-box"/>
    <property type="match status" value="1"/>
</dbReference>
<feature type="non-terminal residue" evidence="1">
    <location>
        <position position="1"/>
    </location>
</feature>